<name>A0A1G1ZKC3_9BACT</name>
<reference evidence="2 3" key="1">
    <citation type="journal article" date="2016" name="Nat. Commun.">
        <title>Thousands of microbial genomes shed light on interconnected biogeochemical processes in an aquifer system.</title>
        <authorList>
            <person name="Anantharaman K."/>
            <person name="Brown C.T."/>
            <person name="Hug L.A."/>
            <person name="Sharon I."/>
            <person name="Castelle C.J."/>
            <person name="Probst A.J."/>
            <person name="Thomas B.C."/>
            <person name="Singh A."/>
            <person name="Wilkins M.J."/>
            <person name="Karaoz U."/>
            <person name="Brodie E.L."/>
            <person name="Williams K.H."/>
            <person name="Hubbard S.S."/>
            <person name="Banfield J.F."/>
        </authorList>
    </citation>
    <scope>NUCLEOTIDE SEQUENCE [LARGE SCALE GENOMIC DNA]</scope>
</reference>
<dbReference type="AlphaFoldDB" id="A0A1G1ZKC3"/>
<dbReference type="EMBL" id="MHJG01000002">
    <property type="protein sequence ID" value="OGY64576.1"/>
    <property type="molecule type" value="Genomic_DNA"/>
</dbReference>
<organism evidence="2 3">
    <name type="scientific">Candidatus Harrisonbacteria bacterium RIFCSPHIGHO2_02_FULL_42_16</name>
    <dbReference type="NCBI Taxonomy" id="1798404"/>
    <lineage>
        <taxon>Bacteria</taxon>
        <taxon>Candidatus Harrisoniibacteriota</taxon>
    </lineage>
</organism>
<keyword evidence="1" id="KW-0812">Transmembrane</keyword>
<sequence>MKMKKRSRRKENDHLADQQLECQSKRTIWVPIAILIIIVSIGITGLSLLEKSDNRKIAERKKVFMARIQSGDCKQLYKESLEDAANMLWQSSAAKGVLYQNCRDLEKRQNR</sequence>
<keyword evidence="1" id="KW-1133">Transmembrane helix</keyword>
<evidence type="ECO:0000313" key="2">
    <source>
        <dbReference type="EMBL" id="OGY64576.1"/>
    </source>
</evidence>
<dbReference type="Proteomes" id="UP000177960">
    <property type="component" value="Unassembled WGS sequence"/>
</dbReference>
<comment type="caution">
    <text evidence="2">The sequence shown here is derived from an EMBL/GenBank/DDBJ whole genome shotgun (WGS) entry which is preliminary data.</text>
</comment>
<gene>
    <name evidence="2" type="ORF">A3B92_00375</name>
</gene>
<evidence type="ECO:0000313" key="3">
    <source>
        <dbReference type="Proteomes" id="UP000177960"/>
    </source>
</evidence>
<accession>A0A1G1ZKC3</accession>
<feature type="transmembrane region" description="Helical" evidence="1">
    <location>
        <begin position="28"/>
        <end position="49"/>
    </location>
</feature>
<keyword evidence="1" id="KW-0472">Membrane</keyword>
<evidence type="ECO:0000256" key="1">
    <source>
        <dbReference type="SAM" id="Phobius"/>
    </source>
</evidence>
<protein>
    <submittedName>
        <fullName evidence="2">Uncharacterized protein</fullName>
    </submittedName>
</protein>
<proteinExistence type="predicted"/>